<evidence type="ECO:0000313" key="2">
    <source>
        <dbReference type="Proteomes" id="UP000836387"/>
    </source>
</evidence>
<gene>
    <name evidence="1" type="ORF">CRV2_00019038</name>
</gene>
<dbReference type="Proteomes" id="UP000836387">
    <property type="component" value="Unassembled WGS sequence"/>
</dbReference>
<comment type="caution">
    <text evidence="1">The sequence shown here is derived from an EMBL/GenBank/DDBJ whole genome shotgun (WGS) entry which is preliminary data.</text>
</comment>
<reference evidence="1" key="2">
    <citation type="submission" date="2021-10" db="EMBL/GenBank/DDBJ databases">
        <authorList>
            <person name="Piombo E."/>
        </authorList>
    </citation>
    <scope>NUCLEOTIDE SEQUENCE</scope>
</reference>
<proteinExistence type="predicted"/>
<keyword evidence="2" id="KW-1185">Reference proteome</keyword>
<sequence length="253" mass="27790">MHYYTHKAGTNHIDLAECQTRGIRVINTPGGTADAVSEHALALYFATRRKIVAMHGAVADRDENGENLWKRETSAVSKMRMANSQPPNSLNQEIVGIFGYGFIGKRLENLCRALVHRADRLPFDEVVESASVLFITCPHTCETINMIDEPEFAAMRSDAIVINVSRGGVVNENSLVGALQAGKISGAGVDVFDIEPASSPADSVLLSEYSRDLNLVFSPHAAYFSAQTILNMQNKMREHLENWIAGNKIDFVV</sequence>
<organism evidence="1 2">
    <name type="scientific">Clonostachys rosea f. rosea IK726</name>
    <dbReference type="NCBI Taxonomy" id="1349383"/>
    <lineage>
        <taxon>Eukaryota</taxon>
        <taxon>Fungi</taxon>
        <taxon>Dikarya</taxon>
        <taxon>Ascomycota</taxon>
        <taxon>Pezizomycotina</taxon>
        <taxon>Sordariomycetes</taxon>
        <taxon>Hypocreomycetidae</taxon>
        <taxon>Hypocreales</taxon>
        <taxon>Bionectriaceae</taxon>
        <taxon>Clonostachys</taxon>
    </lineage>
</organism>
<dbReference type="EMBL" id="CADEHS020000527">
    <property type="protein sequence ID" value="CAG9953465.1"/>
    <property type="molecule type" value="Genomic_DNA"/>
</dbReference>
<reference evidence="1" key="1">
    <citation type="submission" date="2020-04" db="EMBL/GenBank/DDBJ databases">
        <authorList>
            <person name="Broberg M."/>
        </authorList>
    </citation>
    <scope>NUCLEOTIDE SEQUENCE</scope>
</reference>
<protein>
    <submittedName>
        <fullName evidence="1">Uncharacterized protein</fullName>
    </submittedName>
</protein>
<name>A0ACA9UJQ5_BIOOC</name>
<evidence type="ECO:0000313" key="1">
    <source>
        <dbReference type="EMBL" id="CAG9953465.1"/>
    </source>
</evidence>
<accession>A0ACA9UJQ5</accession>